<feature type="transmembrane region" description="Helical" evidence="7">
    <location>
        <begin position="115"/>
        <end position="133"/>
    </location>
</feature>
<feature type="compositionally biased region" description="Basic and acidic residues" evidence="6">
    <location>
        <begin position="19"/>
        <end position="37"/>
    </location>
</feature>
<evidence type="ECO:0000256" key="3">
    <source>
        <dbReference type="ARBA" id="ARBA00022692"/>
    </source>
</evidence>
<evidence type="ECO:0000313" key="9">
    <source>
        <dbReference type="EMBL" id="KAF2461944.1"/>
    </source>
</evidence>
<dbReference type="PANTHER" id="PTHR23502:SF74">
    <property type="entry name" value="MAJOR FACILITATOR SUPERFAMILY (MFS) PROFILE DOMAIN-CONTAINING PROTEIN"/>
    <property type="match status" value="1"/>
</dbReference>
<feature type="transmembrane region" description="Helical" evidence="7">
    <location>
        <begin position="76"/>
        <end position="95"/>
    </location>
</feature>
<dbReference type="Pfam" id="PF07690">
    <property type="entry name" value="MFS_1"/>
    <property type="match status" value="1"/>
</dbReference>
<comment type="similarity">
    <text evidence="2">Belongs to the major facilitator superfamily.</text>
</comment>
<feature type="domain" description="Major facilitator superfamily (MFS) profile" evidence="8">
    <location>
        <begin position="77"/>
        <end position="512"/>
    </location>
</feature>
<dbReference type="GO" id="GO:0022857">
    <property type="term" value="F:transmembrane transporter activity"/>
    <property type="evidence" value="ECO:0007669"/>
    <property type="project" value="InterPro"/>
</dbReference>
<keyword evidence="3 7" id="KW-0812">Transmembrane</keyword>
<dbReference type="CDD" id="cd17323">
    <property type="entry name" value="MFS_Tpo1_MDR_like"/>
    <property type="match status" value="1"/>
</dbReference>
<dbReference type="InterPro" id="IPR011701">
    <property type="entry name" value="MFS"/>
</dbReference>
<feature type="transmembrane region" description="Helical" evidence="7">
    <location>
        <begin position="170"/>
        <end position="195"/>
    </location>
</feature>
<feature type="transmembrane region" description="Helical" evidence="7">
    <location>
        <begin position="207"/>
        <end position="227"/>
    </location>
</feature>
<evidence type="ECO:0000256" key="6">
    <source>
        <dbReference type="SAM" id="MobiDB-lite"/>
    </source>
</evidence>
<feature type="transmembrane region" description="Helical" evidence="7">
    <location>
        <begin position="348"/>
        <end position="367"/>
    </location>
</feature>
<feature type="transmembrane region" description="Helical" evidence="7">
    <location>
        <begin position="480"/>
        <end position="503"/>
    </location>
</feature>
<dbReference type="OrthoDB" id="5141738at2759"/>
<feature type="transmembrane region" description="Helical" evidence="7">
    <location>
        <begin position="390"/>
        <end position="409"/>
    </location>
</feature>
<name>A0A6A6PD91_9PEZI</name>
<feature type="compositionally biased region" description="Low complexity" evidence="6">
    <location>
        <begin position="1"/>
        <end position="18"/>
    </location>
</feature>
<evidence type="ECO:0000256" key="4">
    <source>
        <dbReference type="ARBA" id="ARBA00022989"/>
    </source>
</evidence>
<dbReference type="FunFam" id="1.20.1250.20:FF:000082">
    <property type="entry name" value="MFS multidrug transporter, putative"/>
    <property type="match status" value="1"/>
</dbReference>
<feature type="region of interest" description="Disordered" evidence="6">
    <location>
        <begin position="1"/>
        <end position="60"/>
    </location>
</feature>
<evidence type="ECO:0000256" key="5">
    <source>
        <dbReference type="ARBA" id="ARBA00023136"/>
    </source>
</evidence>
<comment type="subcellular location">
    <subcellularLocation>
        <location evidence="1">Membrane</location>
        <topology evidence="1">Multi-pass membrane protein</topology>
    </subcellularLocation>
</comment>
<dbReference type="Proteomes" id="UP000799766">
    <property type="component" value="Unassembled WGS sequence"/>
</dbReference>
<evidence type="ECO:0000256" key="7">
    <source>
        <dbReference type="SAM" id="Phobius"/>
    </source>
</evidence>
<gene>
    <name evidence="9" type="ORF">BDY21DRAFT_383041</name>
</gene>
<evidence type="ECO:0000256" key="1">
    <source>
        <dbReference type="ARBA" id="ARBA00004141"/>
    </source>
</evidence>
<protein>
    <submittedName>
        <fullName evidence="9">Major facilitator superfamily domain-containing protein</fullName>
    </submittedName>
</protein>
<evidence type="ECO:0000256" key="2">
    <source>
        <dbReference type="ARBA" id="ARBA00008335"/>
    </source>
</evidence>
<feature type="region of interest" description="Disordered" evidence="6">
    <location>
        <begin position="521"/>
        <end position="558"/>
    </location>
</feature>
<dbReference type="InterPro" id="IPR020846">
    <property type="entry name" value="MFS_dom"/>
</dbReference>
<feature type="transmembrane region" description="Helical" evidence="7">
    <location>
        <begin position="309"/>
        <end position="328"/>
    </location>
</feature>
<evidence type="ECO:0000313" key="10">
    <source>
        <dbReference type="Proteomes" id="UP000799766"/>
    </source>
</evidence>
<accession>A0A6A6PD91</accession>
<dbReference type="GO" id="GO:0005886">
    <property type="term" value="C:plasma membrane"/>
    <property type="evidence" value="ECO:0007669"/>
    <property type="project" value="TreeGrafter"/>
</dbReference>
<dbReference type="EMBL" id="MU001670">
    <property type="protein sequence ID" value="KAF2461944.1"/>
    <property type="molecule type" value="Genomic_DNA"/>
</dbReference>
<dbReference type="PANTHER" id="PTHR23502">
    <property type="entry name" value="MAJOR FACILITATOR SUPERFAMILY"/>
    <property type="match status" value="1"/>
</dbReference>
<dbReference type="Gene3D" id="1.20.1250.20">
    <property type="entry name" value="MFS general substrate transporter like domains"/>
    <property type="match status" value="1"/>
</dbReference>
<dbReference type="SUPFAM" id="SSF103473">
    <property type="entry name" value="MFS general substrate transporter"/>
    <property type="match status" value="1"/>
</dbReference>
<keyword evidence="4 7" id="KW-1133">Transmembrane helix</keyword>
<organism evidence="9 10">
    <name type="scientific">Lineolata rhizophorae</name>
    <dbReference type="NCBI Taxonomy" id="578093"/>
    <lineage>
        <taxon>Eukaryota</taxon>
        <taxon>Fungi</taxon>
        <taxon>Dikarya</taxon>
        <taxon>Ascomycota</taxon>
        <taxon>Pezizomycotina</taxon>
        <taxon>Dothideomycetes</taxon>
        <taxon>Dothideomycetes incertae sedis</taxon>
        <taxon>Lineolatales</taxon>
        <taxon>Lineolataceae</taxon>
        <taxon>Lineolata</taxon>
    </lineage>
</organism>
<feature type="transmembrane region" description="Helical" evidence="7">
    <location>
        <begin position="415"/>
        <end position="436"/>
    </location>
</feature>
<feature type="transmembrane region" description="Helical" evidence="7">
    <location>
        <begin position="145"/>
        <end position="164"/>
    </location>
</feature>
<proteinExistence type="inferred from homology"/>
<feature type="transmembrane region" description="Helical" evidence="7">
    <location>
        <begin position="448"/>
        <end position="468"/>
    </location>
</feature>
<sequence length="558" mass="61121">MRSPSKASSQSSRSSQEQTPDKHVDIEKDAIYRDEAPSRPGSIGSGVAGPSSTKTVLRFPPGDPENPYNWSAWKKAAAVFCVISTVLNSTMGSSLPSGASAQLAAYFGVHSQLELVLPTSIFLVGYVFGPLVFGPLSEHYGRKGVMCACLFTLALFTMACALAPTWAALIAFRFVCGACGSCPIAVVGGICADIYSDPTSRGRSMAVFMAATCFGPLVGPIISGYTAPISWRWPFWIALILAGITFVLLCLIPETYGPVLLKRRARRLRKQSGGKDDVWAQIELEESSWRHIFTVVLMRPLRMIVFEPLVLFTCIYTALIYAMLYMFFQAYPIIYEGIYNFTPGQTGLALIPIGIGSSIACGMYLYYDKLLARARARDAPWSRSVEMRRLPLGCVAGPFIVAGLFWAGWTASASIHWLAPVSAGVSFGIGFLLVFMSLINMLVDAYDVFAASALAAASTFRSLFGAVLPFATTPMYERLGVAWACSLLGFLTLAMCVIPFAFVRYGELMRRKSRFCRYLEEKRREEEEERARGREEERGGECADGESRGARDRGDDVV</sequence>
<reference evidence="9" key="1">
    <citation type="journal article" date="2020" name="Stud. Mycol.">
        <title>101 Dothideomycetes genomes: a test case for predicting lifestyles and emergence of pathogens.</title>
        <authorList>
            <person name="Haridas S."/>
            <person name="Albert R."/>
            <person name="Binder M."/>
            <person name="Bloem J."/>
            <person name="Labutti K."/>
            <person name="Salamov A."/>
            <person name="Andreopoulos B."/>
            <person name="Baker S."/>
            <person name="Barry K."/>
            <person name="Bills G."/>
            <person name="Bluhm B."/>
            <person name="Cannon C."/>
            <person name="Castanera R."/>
            <person name="Culley D."/>
            <person name="Daum C."/>
            <person name="Ezra D."/>
            <person name="Gonzalez J."/>
            <person name="Henrissat B."/>
            <person name="Kuo A."/>
            <person name="Liang C."/>
            <person name="Lipzen A."/>
            <person name="Lutzoni F."/>
            <person name="Magnuson J."/>
            <person name="Mondo S."/>
            <person name="Nolan M."/>
            <person name="Ohm R."/>
            <person name="Pangilinan J."/>
            <person name="Park H.-J."/>
            <person name="Ramirez L."/>
            <person name="Alfaro M."/>
            <person name="Sun H."/>
            <person name="Tritt A."/>
            <person name="Yoshinaga Y."/>
            <person name="Zwiers L.-H."/>
            <person name="Turgeon B."/>
            <person name="Goodwin S."/>
            <person name="Spatafora J."/>
            <person name="Crous P."/>
            <person name="Grigoriev I."/>
        </authorList>
    </citation>
    <scope>NUCLEOTIDE SEQUENCE</scope>
    <source>
        <strain evidence="9">ATCC 16933</strain>
    </source>
</reference>
<keyword evidence="5 7" id="KW-0472">Membrane</keyword>
<dbReference type="AlphaFoldDB" id="A0A6A6PD91"/>
<evidence type="ECO:0000259" key="8">
    <source>
        <dbReference type="PROSITE" id="PS50850"/>
    </source>
</evidence>
<dbReference type="PROSITE" id="PS50850">
    <property type="entry name" value="MFS"/>
    <property type="match status" value="1"/>
</dbReference>
<feature type="transmembrane region" description="Helical" evidence="7">
    <location>
        <begin position="233"/>
        <end position="261"/>
    </location>
</feature>
<dbReference type="InterPro" id="IPR036259">
    <property type="entry name" value="MFS_trans_sf"/>
</dbReference>
<keyword evidence="10" id="KW-1185">Reference proteome</keyword>